<accession>A0ABV9KV25</accession>
<evidence type="ECO:0000259" key="1">
    <source>
        <dbReference type="PROSITE" id="PS50172"/>
    </source>
</evidence>
<dbReference type="InterPro" id="IPR036397">
    <property type="entry name" value="RNaseH_sf"/>
</dbReference>
<dbReference type="PANTHER" id="PTHR30231">
    <property type="entry name" value="DNA POLYMERASE III SUBUNIT EPSILON"/>
    <property type="match status" value="1"/>
</dbReference>
<proteinExistence type="predicted"/>
<dbReference type="Pfam" id="PF00533">
    <property type="entry name" value="BRCT"/>
    <property type="match status" value="1"/>
</dbReference>
<gene>
    <name evidence="2" type="ORF">ACFO6W_10190</name>
</gene>
<dbReference type="EMBL" id="JBHSGN010000067">
    <property type="protein sequence ID" value="MFC4674065.1"/>
    <property type="molecule type" value="Genomic_DNA"/>
</dbReference>
<dbReference type="SUPFAM" id="SSF53098">
    <property type="entry name" value="Ribonuclease H-like"/>
    <property type="match status" value="1"/>
</dbReference>
<dbReference type="SUPFAM" id="SSF52113">
    <property type="entry name" value="BRCT domain"/>
    <property type="match status" value="1"/>
</dbReference>
<keyword evidence="2" id="KW-0540">Nuclease</keyword>
<keyword evidence="3" id="KW-1185">Reference proteome</keyword>
<dbReference type="Proteomes" id="UP001596023">
    <property type="component" value="Unassembled WGS sequence"/>
</dbReference>
<dbReference type="InterPro" id="IPR012337">
    <property type="entry name" value="RNaseH-like_sf"/>
</dbReference>
<dbReference type="PROSITE" id="PS50172">
    <property type="entry name" value="BRCT"/>
    <property type="match status" value="1"/>
</dbReference>
<dbReference type="Gene3D" id="3.30.420.10">
    <property type="entry name" value="Ribonuclease H-like superfamily/Ribonuclease H"/>
    <property type="match status" value="1"/>
</dbReference>
<evidence type="ECO:0000313" key="3">
    <source>
        <dbReference type="Proteomes" id="UP001596023"/>
    </source>
</evidence>
<name>A0ABV9KV25_9BACT</name>
<evidence type="ECO:0000313" key="2">
    <source>
        <dbReference type="EMBL" id="MFC4674065.1"/>
    </source>
</evidence>
<dbReference type="CDD" id="cd17748">
    <property type="entry name" value="BRCT_DNA_ligase_like"/>
    <property type="match status" value="1"/>
</dbReference>
<reference evidence="3" key="1">
    <citation type="journal article" date="2019" name="Int. J. Syst. Evol. Microbiol.">
        <title>The Global Catalogue of Microorganisms (GCM) 10K type strain sequencing project: providing services to taxonomists for standard genome sequencing and annotation.</title>
        <authorList>
            <consortium name="The Broad Institute Genomics Platform"/>
            <consortium name="The Broad Institute Genome Sequencing Center for Infectious Disease"/>
            <person name="Wu L."/>
            <person name="Ma J."/>
        </authorList>
    </citation>
    <scope>NUCLEOTIDE SEQUENCE [LARGE SCALE GENOMIC DNA]</scope>
    <source>
        <strain evidence="3">CCUG 66188</strain>
    </source>
</reference>
<organism evidence="2 3">
    <name type="scientific">Dysgonomonas termitidis</name>
    <dbReference type="NCBI Taxonomy" id="1516126"/>
    <lineage>
        <taxon>Bacteria</taxon>
        <taxon>Pseudomonadati</taxon>
        <taxon>Bacteroidota</taxon>
        <taxon>Bacteroidia</taxon>
        <taxon>Bacteroidales</taxon>
        <taxon>Dysgonomonadaceae</taxon>
        <taxon>Dysgonomonas</taxon>
    </lineage>
</organism>
<dbReference type="InterPro" id="IPR001357">
    <property type="entry name" value="BRCT_dom"/>
</dbReference>
<comment type="caution">
    <text evidence="2">The sequence shown here is derived from an EMBL/GenBank/DDBJ whole genome shotgun (WGS) entry which is preliminary data.</text>
</comment>
<sequence length="291" mass="33372">MEHINFTAIDFETAYGQKHACALGLVVVRNGRIVEEKEFLIQPPGNEITVNCQRIHRITPDMTRNAPTFAGLWPEIKQYFERQVIVHHSDGFDERILLQEFDFYNITPCRFLSMVSTMNLFDDRYSRSLENLCRAFDIPMENHHNALSDAKCCTGIFLRYLNGENPNYSILPKKNKTKQTFSEPGRVIESAAKVQDLGCVTNKETIFYDKKVVISGVFDRYPLRNDLALLLKGYGSDINGSISSKTNIFVVGKDSGPKKMEKVFELNDQGYNIQILEEEQLYKLLDEINHG</sequence>
<feature type="domain" description="BRCT" evidence="1">
    <location>
        <begin position="202"/>
        <end position="287"/>
    </location>
</feature>
<protein>
    <submittedName>
        <fullName evidence="2">Exonuclease domain-containing protein</fullName>
    </submittedName>
</protein>
<keyword evidence="2" id="KW-0378">Hydrolase</keyword>
<dbReference type="SMART" id="SM00479">
    <property type="entry name" value="EXOIII"/>
    <property type="match status" value="1"/>
</dbReference>
<dbReference type="PANTHER" id="PTHR30231:SF42">
    <property type="entry name" value="EXONUCLEASE"/>
    <property type="match status" value="1"/>
</dbReference>
<dbReference type="InterPro" id="IPR036420">
    <property type="entry name" value="BRCT_dom_sf"/>
</dbReference>
<dbReference type="RefSeq" id="WP_379995979.1">
    <property type="nucleotide sequence ID" value="NZ_JBHSGN010000067.1"/>
</dbReference>
<dbReference type="GO" id="GO:0004527">
    <property type="term" value="F:exonuclease activity"/>
    <property type="evidence" value="ECO:0007669"/>
    <property type="project" value="UniProtKB-KW"/>
</dbReference>
<dbReference type="InterPro" id="IPR013520">
    <property type="entry name" value="Ribonucl_H"/>
</dbReference>
<keyword evidence="2" id="KW-0269">Exonuclease</keyword>
<dbReference type="Gene3D" id="3.40.50.10190">
    <property type="entry name" value="BRCT domain"/>
    <property type="match status" value="1"/>
</dbReference>
<dbReference type="Pfam" id="PF00929">
    <property type="entry name" value="RNase_T"/>
    <property type="match status" value="1"/>
</dbReference>